<dbReference type="InParanoid" id="A0A1J7J2K7"/>
<gene>
    <name evidence="1" type="ORF">CONLIGDRAFT_204681</name>
</gene>
<evidence type="ECO:0000313" key="1">
    <source>
        <dbReference type="EMBL" id="OIW33998.1"/>
    </source>
</evidence>
<accession>A0A1J7J2K7</accession>
<dbReference type="AlphaFoldDB" id="A0A1J7J2K7"/>
<organism evidence="1 2">
    <name type="scientific">Coniochaeta ligniaria NRRL 30616</name>
    <dbReference type="NCBI Taxonomy" id="1408157"/>
    <lineage>
        <taxon>Eukaryota</taxon>
        <taxon>Fungi</taxon>
        <taxon>Dikarya</taxon>
        <taxon>Ascomycota</taxon>
        <taxon>Pezizomycotina</taxon>
        <taxon>Sordariomycetes</taxon>
        <taxon>Sordariomycetidae</taxon>
        <taxon>Coniochaetales</taxon>
        <taxon>Coniochaetaceae</taxon>
        <taxon>Coniochaeta</taxon>
    </lineage>
</organism>
<keyword evidence="2" id="KW-1185">Reference proteome</keyword>
<evidence type="ECO:0000313" key="2">
    <source>
        <dbReference type="Proteomes" id="UP000182658"/>
    </source>
</evidence>
<protein>
    <submittedName>
        <fullName evidence="1">Uncharacterized protein</fullName>
    </submittedName>
</protein>
<name>A0A1J7J2K7_9PEZI</name>
<proteinExistence type="predicted"/>
<reference evidence="1 2" key="1">
    <citation type="submission" date="2016-10" db="EMBL/GenBank/DDBJ databases">
        <title>Draft genome sequence of Coniochaeta ligniaria NRRL30616, a lignocellulolytic fungus for bioabatement of inhibitors in plant biomass hydrolysates.</title>
        <authorList>
            <consortium name="DOE Joint Genome Institute"/>
            <person name="Jimenez D.J."/>
            <person name="Hector R.E."/>
            <person name="Riley R."/>
            <person name="Sun H."/>
            <person name="Grigoriev I.V."/>
            <person name="Van Elsas J.D."/>
            <person name="Nichols N.N."/>
        </authorList>
    </citation>
    <scope>NUCLEOTIDE SEQUENCE [LARGE SCALE GENOMIC DNA]</scope>
    <source>
        <strain evidence="1 2">NRRL 30616</strain>
    </source>
</reference>
<dbReference type="EMBL" id="KV875094">
    <property type="protein sequence ID" value="OIW33998.1"/>
    <property type="molecule type" value="Genomic_DNA"/>
</dbReference>
<sequence>MEAGRLWSLRVLLSLASKRRQRSTRLLHLGREGAPALNEGYTKANIRYTTCTKPLRYLVLMVHASRPGQNGRGLSIGTKPMDPRHSRHGGYLLTIDRTPATICSSDDSQVRWQMLFLCVRCHACCPSKGYKRTYSPPFDAWGATLLPFLGLSPFSRREDRHLRDSRRYLSTDLALASCREASRLRLRSASHNRPPSRLAAFLQPGTRPRKLLCGSTKPSNNAAALHCVES</sequence>
<dbReference type="Proteomes" id="UP000182658">
    <property type="component" value="Unassembled WGS sequence"/>
</dbReference>